<feature type="transmembrane region" description="Helical" evidence="1">
    <location>
        <begin position="35"/>
        <end position="53"/>
    </location>
</feature>
<feature type="transmembrane region" description="Helical" evidence="1">
    <location>
        <begin position="6"/>
        <end position="23"/>
    </location>
</feature>
<feature type="transmembrane region" description="Helical" evidence="1">
    <location>
        <begin position="59"/>
        <end position="82"/>
    </location>
</feature>
<organism evidence="2 3">
    <name type="scientific">Pseudobythopirellula maris</name>
    <dbReference type="NCBI Taxonomy" id="2527991"/>
    <lineage>
        <taxon>Bacteria</taxon>
        <taxon>Pseudomonadati</taxon>
        <taxon>Planctomycetota</taxon>
        <taxon>Planctomycetia</taxon>
        <taxon>Pirellulales</taxon>
        <taxon>Lacipirellulaceae</taxon>
        <taxon>Pseudobythopirellula</taxon>
    </lineage>
</organism>
<sequence length="119" mass="13284">MWHSERLLLCATIGINAFVFAFVMRTRAVWKAPIALGGVVLLALALMQLWALQGAWRPWFWPAHLVSSLVVGSIAVLTYGVLGWRERRTGRDWLHHAGVVLVLLIAFCEVLGGAYGFLR</sequence>
<name>A0A5C5ZLC7_9BACT</name>
<gene>
    <name evidence="2" type="ORF">Mal64_17230</name>
</gene>
<feature type="transmembrane region" description="Helical" evidence="1">
    <location>
        <begin position="94"/>
        <end position="118"/>
    </location>
</feature>
<keyword evidence="1" id="KW-0472">Membrane</keyword>
<proteinExistence type="predicted"/>
<keyword evidence="3" id="KW-1185">Reference proteome</keyword>
<dbReference type="EMBL" id="SJPQ01000002">
    <property type="protein sequence ID" value="TWT88244.1"/>
    <property type="molecule type" value="Genomic_DNA"/>
</dbReference>
<keyword evidence="1" id="KW-1133">Transmembrane helix</keyword>
<comment type="caution">
    <text evidence="2">The sequence shown here is derived from an EMBL/GenBank/DDBJ whole genome shotgun (WGS) entry which is preliminary data.</text>
</comment>
<dbReference type="Proteomes" id="UP000315440">
    <property type="component" value="Unassembled WGS sequence"/>
</dbReference>
<keyword evidence="1" id="KW-0812">Transmembrane</keyword>
<protein>
    <submittedName>
        <fullName evidence="2">Uncharacterized protein</fullName>
    </submittedName>
</protein>
<dbReference type="AlphaFoldDB" id="A0A5C5ZLC7"/>
<evidence type="ECO:0000313" key="2">
    <source>
        <dbReference type="EMBL" id="TWT88244.1"/>
    </source>
</evidence>
<reference evidence="2 3" key="1">
    <citation type="submission" date="2019-02" db="EMBL/GenBank/DDBJ databases">
        <title>Deep-cultivation of Planctomycetes and their phenomic and genomic characterization uncovers novel biology.</title>
        <authorList>
            <person name="Wiegand S."/>
            <person name="Jogler M."/>
            <person name="Boedeker C."/>
            <person name="Pinto D."/>
            <person name="Vollmers J."/>
            <person name="Rivas-Marin E."/>
            <person name="Kohn T."/>
            <person name="Peeters S.H."/>
            <person name="Heuer A."/>
            <person name="Rast P."/>
            <person name="Oberbeckmann S."/>
            <person name="Bunk B."/>
            <person name="Jeske O."/>
            <person name="Meyerdierks A."/>
            <person name="Storesund J.E."/>
            <person name="Kallscheuer N."/>
            <person name="Luecker S."/>
            <person name="Lage O.M."/>
            <person name="Pohl T."/>
            <person name="Merkel B.J."/>
            <person name="Hornburger P."/>
            <person name="Mueller R.-W."/>
            <person name="Bruemmer F."/>
            <person name="Labrenz M."/>
            <person name="Spormann A.M."/>
            <person name="Op Den Camp H."/>
            <person name="Overmann J."/>
            <person name="Amann R."/>
            <person name="Jetten M.S.M."/>
            <person name="Mascher T."/>
            <person name="Medema M.H."/>
            <person name="Devos D.P."/>
            <person name="Kaster A.-K."/>
            <person name="Ovreas L."/>
            <person name="Rohde M."/>
            <person name="Galperin M.Y."/>
            <person name="Jogler C."/>
        </authorList>
    </citation>
    <scope>NUCLEOTIDE SEQUENCE [LARGE SCALE GENOMIC DNA]</scope>
    <source>
        <strain evidence="2 3">Mal64</strain>
    </source>
</reference>
<evidence type="ECO:0000256" key="1">
    <source>
        <dbReference type="SAM" id="Phobius"/>
    </source>
</evidence>
<accession>A0A5C5ZLC7</accession>
<evidence type="ECO:0000313" key="3">
    <source>
        <dbReference type="Proteomes" id="UP000315440"/>
    </source>
</evidence>